<protein>
    <recommendedName>
        <fullName evidence="1">DUF7000 domain-containing protein</fullName>
    </recommendedName>
</protein>
<dbReference type="InterPro" id="IPR054269">
    <property type="entry name" value="DUF7000"/>
</dbReference>
<comment type="caution">
    <text evidence="2">The sequence shown here is derived from an EMBL/GenBank/DDBJ whole genome shotgun (WGS) entry which is preliminary data.</text>
</comment>
<evidence type="ECO:0000313" key="2">
    <source>
        <dbReference type="EMBL" id="MRJ48467.1"/>
    </source>
</evidence>
<dbReference type="Proteomes" id="UP000440066">
    <property type="component" value="Unassembled WGS sequence"/>
</dbReference>
<dbReference type="RefSeq" id="WP_153833512.1">
    <property type="nucleotide sequence ID" value="NZ_WJQT01000031.1"/>
</dbReference>
<dbReference type="Pfam" id="PF22526">
    <property type="entry name" value="DUF7000"/>
    <property type="match status" value="1"/>
</dbReference>
<feature type="domain" description="DUF7000" evidence="1">
    <location>
        <begin position="5"/>
        <end position="157"/>
    </location>
</feature>
<reference evidence="2 3" key="1">
    <citation type="submission" date="2019-11" db="EMBL/GenBank/DDBJ databases">
        <title>Characterisation of Fundicoccus ignavus gen. nov. sp. nov., a novel genus of the family Aerococcaceae from bulk tank milk.</title>
        <authorList>
            <person name="Siebert A."/>
            <person name="Huptas C."/>
            <person name="Wenning M."/>
            <person name="Scherer S."/>
            <person name="Doll E.V."/>
        </authorList>
    </citation>
    <scope>NUCLEOTIDE SEQUENCE [LARGE SCALE GENOMIC DNA]</scope>
    <source>
        <strain evidence="2 3">DSM 109652</strain>
    </source>
</reference>
<proteinExistence type="predicted"/>
<dbReference type="EMBL" id="WJQT01000031">
    <property type="protein sequence ID" value="MRJ48467.1"/>
    <property type="molecule type" value="Genomic_DNA"/>
</dbReference>
<dbReference type="AlphaFoldDB" id="A0A844CDJ6"/>
<evidence type="ECO:0000259" key="1">
    <source>
        <dbReference type="Pfam" id="PF22526"/>
    </source>
</evidence>
<evidence type="ECO:0000313" key="3">
    <source>
        <dbReference type="Proteomes" id="UP000440066"/>
    </source>
</evidence>
<organism evidence="2 3">
    <name type="scientific">Fundicoccus ignavus</name>
    <dbReference type="NCBI Taxonomy" id="2664442"/>
    <lineage>
        <taxon>Bacteria</taxon>
        <taxon>Bacillati</taxon>
        <taxon>Bacillota</taxon>
        <taxon>Bacilli</taxon>
        <taxon>Lactobacillales</taxon>
        <taxon>Aerococcaceae</taxon>
        <taxon>Fundicoccus</taxon>
    </lineage>
</organism>
<name>A0A844CDJ6_9LACT</name>
<sequence length="162" mass="19371">MNFNSNYLETYKNLLETTELQLGYQEFIKLFRFLRVGLEKELPDYSFSGNIAENNMDFAYFQLTDPELKAKGIKIQLVFVHKTFRFEVWASGHNRKIQTHYYNRLKDQPLKYVLNDNPQRVDYIIKQEIDNIELQSGEYVISKIKPVILEMVEFVKKQMDNL</sequence>
<accession>A0A844CDJ6</accession>
<gene>
    <name evidence="2" type="ORF">GF867_13015</name>
</gene>